<dbReference type="GO" id="GO:0004386">
    <property type="term" value="F:helicase activity"/>
    <property type="evidence" value="ECO:0007669"/>
    <property type="project" value="UniProtKB-KW"/>
</dbReference>
<sequence>MFGALFGKTKATPAPATHRTPAVSTTADGLRYPSPVDSAEAWLANPFALPEHQDLGARLAQLHQEGLGRCEGAAFLLPWHDVYALLRHPDLSSYRHPLGIPADTNARPRLSSRGAIADAGFSILLDEWVDPQGRPLQPAPKLIGRSLHAGATVTLLPPPVAALLDEIEGFHATPAAKRTQPFKERAFGNVRRLATGIGCPVSDYVARTVILTPERLQLALARRGEGEASVTEVVPGFDDAPAQWLAAFDRLPLQDSYDVPDGPSLVRVVLTPDVKAVLAEVKRMPGRRVAGRRAEAFVRNPFALLGERSHAVLDADQFEQSLSAAGIRFKRFTPHAVRADSGHLTAVMLLIEEIGEATTPASDALTLTFATPDELARFTGKLGRCLDDGSQCVTWGPHELEILGDTPADLATLETWLREWHQPALWTAAEVLDLSHYSERIEDIGTEKPVVVPVIARHDEDGGWFEDNAAAGLRIDTGKDRTPTFLPVEFSEIPSLQAAVEAAEAAGATDLQLPGLADPVPVIEARRAVDALLAAQAALRRADFEPSGGGSGASAKKRLLIKHNFEALDYTEARADRLQMPDGQAAALPQSLRPEVALKAHQHIGIAWLQHLWDASPHHCRGAVLADDMGLGKTLQLLTFMAACFERDPSLPPALVVAPVALLENWRSELSRFFAPEMPALTLYGDTLRALRVSRHELDEELRAQGVTRLLKRNWIGDARLVLTTYETMRDLEFALASQQWSIMVCDEAQKIKNPVALVTRSAKKQKVRFRIACTGTPVENTLADLWCLFDFVQPGMLGALSHFSRTYRQPIEAKTDAQKAKVEELRALIQPQILHRKKTDVAKDLPAPVEHTPCKQLPMSGYQHRLYEGALATLREQRDTNPSAQLQALHAIRQICSDPHGFAEAGTRDLAIERLVNESPKMGWLIERLKALAAERTGNHKVIVFCEFRELQLLLQRVIAAFFGFAPDIVNGDTSADPRVAHSRQRLIDRFQDQPGFHAIILSPLAVGFGVNIQAANHVVHFTRTWNPAKEDQATARAYRIGQTRTVNVYYPGVISEQFPSFDVRLDALLGRKRELAADMLNGCSDLKAADFADFG</sequence>
<proteinExistence type="predicted"/>
<feature type="domain" description="Helicase ATP-binding" evidence="2">
    <location>
        <begin position="614"/>
        <end position="796"/>
    </location>
</feature>
<dbReference type="InterPro" id="IPR000330">
    <property type="entry name" value="SNF2_N"/>
</dbReference>
<dbReference type="InterPro" id="IPR014001">
    <property type="entry name" value="Helicase_ATP-bd"/>
</dbReference>
<dbReference type="InterPro" id="IPR001650">
    <property type="entry name" value="Helicase_C-like"/>
</dbReference>
<evidence type="ECO:0000259" key="2">
    <source>
        <dbReference type="PROSITE" id="PS51192"/>
    </source>
</evidence>
<dbReference type="AlphaFoldDB" id="A0A375IDL5"/>
<dbReference type="GO" id="GO:0016787">
    <property type="term" value="F:hydrolase activity"/>
    <property type="evidence" value="ECO:0007669"/>
    <property type="project" value="UniProtKB-KW"/>
</dbReference>
<dbReference type="Gene3D" id="3.40.50.10810">
    <property type="entry name" value="Tandem AAA-ATPase domain"/>
    <property type="match status" value="1"/>
</dbReference>
<dbReference type="Pfam" id="PF00176">
    <property type="entry name" value="SNF2-rel_dom"/>
    <property type="match status" value="1"/>
</dbReference>
<evidence type="ECO:0000256" key="1">
    <source>
        <dbReference type="ARBA" id="ARBA00022801"/>
    </source>
</evidence>
<gene>
    <name evidence="4" type="ORF">CT19425_80065</name>
</gene>
<dbReference type="SMART" id="SM00490">
    <property type="entry name" value="HELICc"/>
    <property type="match status" value="1"/>
</dbReference>
<feature type="domain" description="Helicase C-terminal" evidence="3">
    <location>
        <begin position="925"/>
        <end position="1094"/>
    </location>
</feature>
<protein>
    <submittedName>
        <fullName evidence="4">Uncharacterized protein</fullName>
    </submittedName>
</protein>
<dbReference type="PROSITE" id="PS51192">
    <property type="entry name" value="HELICASE_ATP_BIND_1"/>
    <property type="match status" value="1"/>
</dbReference>
<dbReference type="EMBL" id="LT991976">
    <property type="protein sequence ID" value="SPK72687.1"/>
    <property type="molecule type" value="Genomic_DNA"/>
</dbReference>
<dbReference type="InterPro" id="IPR038718">
    <property type="entry name" value="SNF2-like_sf"/>
</dbReference>
<dbReference type="SUPFAM" id="SSF52540">
    <property type="entry name" value="P-loop containing nucleoside triphosphate hydrolases"/>
    <property type="match status" value="2"/>
</dbReference>
<dbReference type="GO" id="GO:0005524">
    <property type="term" value="F:ATP binding"/>
    <property type="evidence" value="ECO:0007669"/>
    <property type="project" value="InterPro"/>
</dbReference>
<dbReference type="InterPro" id="IPR027417">
    <property type="entry name" value="P-loop_NTPase"/>
</dbReference>
<dbReference type="CDD" id="cd18793">
    <property type="entry name" value="SF2_C_SNF"/>
    <property type="match status" value="1"/>
</dbReference>
<dbReference type="PROSITE" id="PS51194">
    <property type="entry name" value="HELICASE_CTER"/>
    <property type="match status" value="1"/>
</dbReference>
<accession>A0A375IDL5</accession>
<dbReference type="Proteomes" id="UP000255505">
    <property type="component" value="Chromosome I"/>
</dbReference>
<name>A0A375IDL5_9BURK</name>
<dbReference type="RefSeq" id="WP_115662413.1">
    <property type="nucleotide sequence ID" value="NZ_LT991976.1"/>
</dbReference>
<dbReference type="Gene3D" id="3.40.50.300">
    <property type="entry name" value="P-loop containing nucleotide triphosphate hydrolases"/>
    <property type="match status" value="1"/>
</dbReference>
<dbReference type="PANTHER" id="PTHR10799">
    <property type="entry name" value="SNF2/RAD54 HELICASE FAMILY"/>
    <property type="match status" value="1"/>
</dbReference>
<keyword evidence="1" id="KW-0378">Hydrolase</keyword>
<reference evidence="4 5" key="1">
    <citation type="submission" date="2018-01" db="EMBL/GenBank/DDBJ databases">
        <authorList>
            <person name="Gaut B.S."/>
            <person name="Morton B.R."/>
            <person name="Clegg M.T."/>
            <person name="Duvall M.R."/>
        </authorList>
    </citation>
    <scope>NUCLEOTIDE SEQUENCE [LARGE SCALE GENOMIC DNA]</scope>
    <source>
        <strain evidence="4">Cupriavidus taiwanensis LMG 19425</strain>
    </source>
</reference>
<organism evidence="4 5">
    <name type="scientific">Cupriavidus taiwanensis</name>
    <dbReference type="NCBI Taxonomy" id="164546"/>
    <lineage>
        <taxon>Bacteria</taxon>
        <taxon>Pseudomonadati</taxon>
        <taxon>Pseudomonadota</taxon>
        <taxon>Betaproteobacteria</taxon>
        <taxon>Burkholderiales</taxon>
        <taxon>Burkholderiaceae</taxon>
        <taxon>Cupriavidus</taxon>
    </lineage>
</organism>
<evidence type="ECO:0000259" key="3">
    <source>
        <dbReference type="PROSITE" id="PS51194"/>
    </source>
</evidence>
<evidence type="ECO:0000313" key="5">
    <source>
        <dbReference type="Proteomes" id="UP000255505"/>
    </source>
</evidence>
<evidence type="ECO:0000313" key="4">
    <source>
        <dbReference type="EMBL" id="SPK72687.1"/>
    </source>
</evidence>
<dbReference type="InterPro" id="IPR049730">
    <property type="entry name" value="SNF2/RAD54-like_C"/>
</dbReference>
<dbReference type="Pfam" id="PF00271">
    <property type="entry name" value="Helicase_C"/>
    <property type="match status" value="1"/>
</dbReference>
<dbReference type="SMART" id="SM00487">
    <property type="entry name" value="DEXDc"/>
    <property type="match status" value="1"/>
</dbReference>